<dbReference type="SUPFAM" id="SSF48179">
    <property type="entry name" value="6-phosphogluconate dehydrogenase C-terminal domain-like"/>
    <property type="match status" value="1"/>
</dbReference>
<evidence type="ECO:0000259" key="10">
    <source>
        <dbReference type="PROSITE" id="PS51176"/>
    </source>
</evidence>
<dbReference type="AlphaFoldDB" id="A0A2R6Y1W3"/>
<evidence type="ECO:0000256" key="7">
    <source>
        <dbReference type="ARBA" id="ARBA00023027"/>
    </source>
</evidence>
<evidence type="ECO:0000259" key="11">
    <source>
        <dbReference type="PROSITE" id="PS51671"/>
    </source>
</evidence>
<dbReference type="SUPFAM" id="SSF55021">
    <property type="entry name" value="ACT-like"/>
    <property type="match status" value="1"/>
</dbReference>
<evidence type="ECO:0000256" key="6">
    <source>
        <dbReference type="ARBA" id="ARBA00023002"/>
    </source>
</evidence>
<evidence type="ECO:0000256" key="8">
    <source>
        <dbReference type="ARBA" id="ARBA00023141"/>
    </source>
</evidence>
<dbReference type="InterPro" id="IPR045865">
    <property type="entry name" value="ACT-like_dom_sf"/>
</dbReference>
<dbReference type="GO" id="GO:0070403">
    <property type="term" value="F:NAD+ binding"/>
    <property type="evidence" value="ECO:0007669"/>
    <property type="project" value="InterPro"/>
</dbReference>
<comment type="caution">
    <text evidence="12">The sequence shown here is derived from an EMBL/GenBank/DDBJ whole genome shotgun (WGS) entry which is preliminary data.</text>
</comment>
<dbReference type="InterPro" id="IPR003099">
    <property type="entry name" value="Prephen_DH"/>
</dbReference>
<dbReference type="Gene3D" id="3.40.50.720">
    <property type="entry name" value="NAD(P)-binding Rossmann-like Domain"/>
    <property type="match status" value="1"/>
</dbReference>
<comment type="pathway">
    <text evidence="1">Amino-acid biosynthesis; L-tyrosine biosynthesis; (4-hydroxyphenyl)pyruvate from prephenate (NAD(+) route): step 1/1.</text>
</comment>
<evidence type="ECO:0000256" key="9">
    <source>
        <dbReference type="ARBA" id="ARBA00049260"/>
    </source>
</evidence>
<dbReference type="InterPro" id="IPR008927">
    <property type="entry name" value="6-PGluconate_DH-like_C_sf"/>
</dbReference>
<dbReference type="CDD" id="cd04909">
    <property type="entry name" value="ACT_PDH-BS"/>
    <property type="match status" value="1"/>
</dbReference>
<comment type="catalytic activity">
    <reaction evidence="9">
        <text>prephenate + NAD(+) = 3-(4-hydroxyphenyl)pyruvate + CO2 + NADH</text>
        <dbReference type="Rhea" id="RHEA:13869"/>
        <dbReference type="ChEBI" id="CHEBI:16526"/>
        <dbReference type="ChEBI" id="CHEBI:29934"/>
        <dbReference type="ChEBI" id="CHEBI:36242"/>
        <dbReference type="ChEBI" id="CHEBI:57540"/>
        <dbReference type="ChEBI" id="CHEBI:57945"/>
        <dbReference type="EC" id="1.3.1.12"/>
    </reaction>
</comment>
<dbReference type="InterPro" id="IPR036291">
    <property type="entry name" value="NAD(P)-bd_dom_sf"/>
</dbReference>
<evidence type="ECO:0000313" key="13">
    <source>
        <dbReference type="Proteomes" id="UP000244338"/>
    </source>
</evidence>
<dbReference type="Gene3D" id="1.10.3660.10">
    <property type="entry name" value="6-phosphogluconate dehydrogenase C-terminal like domain"/>
    <property type="match status" value="1"/>
</dbReference>
<dbReference type="PANTHER" id="PTHR21363">
    <property type="entry name" value="PREPHENATE DEHYDROGENASE"/>
    <property type="match status" value="1"/>
</dbReference>
<protein>
    <recommendedName>
        <fullName evidence="4">Prephenate dehydrogenase</fullName>
        <ecNumber evidence="3">1.3.1.12</ecNumber>
    </recommendedName>
</protein>
<dbReference type="SUPFAM" id="SSF51735">
    <property type="entry name" value="NAD(P)-binding Rossmann-fold domains"/>
    <property type="match status" value="1"/>
</dbReference>
<dbReference type="GO" id="GO:0008977">
    <property type="term" value="F:prephenate dehydrogenase (NAD+) activity"/>
    <property type="evidence" value="ECO:0007669"/>
    <property type="project" value="UniProtKB-EC"/>
</dbReference>
<dbReference type="EC" id="1.3.1.12" evidence="3"/>
<organism evidence="12 13">
    <name type="scientific">Candidatus Carbonibacillus altaicus</name>
    <dbReference type="NCBI Taxonomy" id="2163959"/>
    <lineage>
        <taxon>Bacteria</taxon>
        <taxon>Bacillati</taxon>
        <taxon>Bacillota</taxon>
        <taxon>Bacilli</taxon>
        <taxon>Bacillales</taxon>
        <taxon>Candidatus Carbonibacillus</taxon>
    </lineage>
</organism>
<dbReference type="Gene3D" id="3.30.70.260">
    <property type="match status" value="1"/>
</dbReference>
<dbReference type="FunFam" id="3.40.50.720:FF:000208">
    <property type="entry name" value="Prephenate dehydrogenase"/>
    <property type="match status" value="1"/>
</dbReference>
<dbReference type="Pfam" id="PF02153">
    <property type="entry name" value="PDH_N"/>
    <property type="match status" value="1"/>
</dbReference>
<keyword evidence="5" id="KW-0827">Tyrosine biosynthesis</keyword>
<dbReference type="Pfam" id="PF01842">
    <property type="entry name" value="ACT"/>
    <property type="match status" value="1"/>
</dbReference>
<dbReference type="InterPro" id="IPR002912">
    <property type="entry name" value="ACT_dom"/>
</dbReference>
<evidence type="ECO:0000313" key="12">
    <source>
        <dbReference type="EMBL" id="PTQ56622.1"/>
    </source>
</evidence>
<keyword evidence="7" id="KW-0520">NAD</keyword>
<evidence type="ECO:0000256" key="4">
    <source>
        <dbReference type="ARBA" id="ARBA00016891"/>
    </source>
</evidence>
<dbReference type="InterPro" id="IPR046825">
    <property type="entry name" value="PDH_C"/>
</dbReference>
<feature type="domain" description="ACT" evidence="11">
    <location>
        <begin position="296"/>
        <end position="372"/>
    </location>
</feature>
<gene>
    <name evidence="12" type="ORF">BSOLF_2890</name>
</gene>
<dbReference type="Proteomes" id="UP000244338">
    <property type="component" value="Unassembled WGS sequence"/>
</dbReference>
<dbReference type="PROSITE" id="PS51176">
    <property type="entry name" value="PDH_ADH"/>
    <property type="match status" value="1"/>
</dbReference>
<dbReference type="Pfam" id="PF20463">
    <property type="entry name" value="PDH_C"/>
    <property type="match status" value="1"/>
</dbReference>
<feature type="domain" description="Prephenate/arogenate dehydrogenase" evidence="10">
    <location>
        <begin position="2"/>
        <end position="291"/>
    </location>
</feature>
<evidence type="ECO:0000256" key="3">
    <source>
        <dbReference type="ARBA" id="ARBA00012068"/>
    </source>
</evidence>
<evidence type="ECO:0000256" key="1">
    <source>
        <dbReference type="ARBA" id="ARBA00005067"/>
    </source>
</evidence>
<dbReference type="GO" id="GO:0004665">
    <property type="term" value="F:prephenate dehydrogenase (NADP+) activity"/>
    <property type="evidence" value="ECO:0007669"/>
    <property type="project" value="InterPro"/>
</dbReference>
<accession>A0A2R6Y1W3</accession>
<dbReference type="GO" id="GO:0006571">
    <property type="term" value="P:tyrosine biosynthetic process"/>
    <property type="evidence" value="ECO:0007669"/>
    <property type="project" value="UniProtKB-UniPathway"/>
</dbReference>
<proteinExistence type="inferred from homology"/>
<name>A0A2R6Y1W3_9BACL</name>
<evidence type="ECO:0000256" key="2">
    <source>
        <dbReference type="ARBA" id="ARBA00007964"/>
    </source>
</evidence>
<dbReference type="PROSITE" id="PS51671">
    <property type="entry name" value="ACT"/>
    <property type="match status" value="1"/>
</dbReference>
<keyword evidence="8" id="KW-0028">Amino-acid biosynthesis</keyword>
<dbReference type="EMBL" id="PEBX01000023">
    <property type="protein sequence ID" value="PTQ56622.1"/>
    <property type="molecule type" value="Genomic_DNA"/>
</dbReference>
<dbReference type="InterPro" id="IPR046826">
    <property type="entry name" value="PDH_N"/>
</dbReference>
<dbReference type="PANTHER" id="PTHR21363:SF0">
    <property type="entry name" value="PREPHENATE DEHYDROGENASE [NADP(+)]"/>
    <property type="match status" value="1"/>
</dbReference>
<comment type="similarity">
    <text evidence="2">Belongs to the prephenate/arogenate dehydrogenase family.</text>
</comment>
<reference evidence="13" key="1">
    <citation type="journal article" date="2018" name="Sci. Rep.">
        <title>Lignite coal burning seam in the remote Altai Mountains harbors a hydrogen-driven thermophilic microbial community.</title>
        <authorList>
            <person name="Kadnikov V.V."/>
            <person name="Mardanov A.V."/>
            <person name="Ivasenko D.A."/>
            <person name="Antsiferov D.V."/>
            <person name="Beletsky A.V."/>
            <person name="Karnachuk O.V."/>
            <person name="Ravin N.V."/>
        </authorList>
    </citation>
    <scope>NUCLEOTIDE SEQUENCE [LARGE SCALE GENOMIC DNA]</scope>
</reference>
<sequence>MRSVVVIGLGLIGASLAVALKKGGAVLVSGFDKDPARVEEAFKLGLIHRAISHTMLKPELEQADVILLAMPVGEILRFLPELAQEKLKPGVIISDVGSTKKSIVDLARQLFAGRDVLFIGGHPMAGSHKSGLAAARADLFENAYYVLVPTRPTKDHEVLEELLSPTRAQFVVMEADVHDQVVAVVSHMPHLIAALMVDDLRERAEHEPWFKLLAAGGFKDMTRIAAANPIMWRDILLDNRVRLVSLIDRWQVRLNAYKRALLESDGEKVAALFTRSNDFRRRLPEKRSGAVRPAYDLYLDIPDQPGMIGRVTTLLGEAGISLVNIEIMELREDIMGVLRLAFRNDHDLKRAQALLKDAGFRLHTLDIEGAPAYPRS</sequence>
<keyword evidence="8" id="KW-0057">Aromatic amino acid biosynthesis</keyword>
<keyword evidence="6" id="KW-0560">Oxidoreductase</keyword>
<evidence type="ECO:0000256" key="5">
    <source>
        <dbReference type="ARBA" id="ARBA00022498"/>
    </source>
</evidence>
<dbReference type="InterPro" id="IPR050812">
    <property type="entry name" value="Preph/Arog_dehydrog"/>
</dbReference>
<dbReference type="UniPathway" id="UPA00122">
    <property type="reaction ID" value="UER00961"/>
</dbReference>